<organism evidence="1">
    <name type="scientific">Cyanothece sp. (strain PCC 7425 / ATCC 29141)</name>
    <dbReference type="NCBI Taxonomy" id="395961"/>
    <lineage>
        <taxon>Bacteria</taxon>
        <taxon>Bacillati</taxon>
        <taxon>Cyanobacteriota</taxon>
        <taxon>Cyanophyceae</taxon>
        <taxon>Gomontiellales</taxon>
        <taxon>Cyanothecaceae</taxon>
        <taxon>Cyanothece</taxon>
    </lineage>
</organism>
<dbReference type="InterPro" id="IPR022264">
    <property type="entry name" value="Microcy/ptell_bactrcn_lead_pep"/>
</dbReference>
<dbReference type="InterPro" id="IPR044050">
    <property type="entry name" value="DUF5837"/>
</dbReference>
<evidence type="ECO:0000313" key="1">
    <source>
        <dbReference type="EMBL" id="ACL42903.1"/>
    </source>
</evidence>
<name>B8HTY3_CYAP4</name>
<dbReference type="Pfam" id="PF19155">
    <property type="entry name" value="DUF5837"/>
    <property type="match status" value="1"/>
</dbReference>
<sequence length="63" mass="6722">MDLQNLLPQQSHPIHRATAGHLPTDLAELSEIQLSYSSPVLPMLPSGDDVTGLYCSYEGGGAE</sequence>
<dbReference type="OrthoDB" id="463756at2"/>
<gene>
    <name evidence="1" type="ordered locus">Cyan7425_0512</name>
</gene>
<reference evidence="1" key="1">
    <citation type="submission" date="2009-01" db="EMBL/GenBank/DDBJ databases">
        <title>Complete sequence of chromosome Cyanothece sp. PCC 7425.</title>
        <authorList>
            <consortium name="US DOE Joint Genome Institute"/>
            <person name="Lucas S."/>
            <person name="Copeland A."/>
            <person name="Lapidus A."/>
            <person name="Glavina del Rio T."/>
            <person name="Dalin E."/>
            <person name="Tice H."/>
            <person name="Bruce D."/>
            <person name="Goodwin L."/>
            <person name="Pitluck S."/>
            <person name="Sims D."/>
            <person name="Meineke L."/>
            <person name="Brettin T."/>
            <person name="Detter J.C."/>
            <person name="Han C."/>
            <person name="Larimer F."/>
            <person name="Land M."/>
            <person name="Hauser L."/>
            <person name="Kyrpides N."/>
            <person name="Ovchinnikova G."/>
            <person name="Liberton M."/>
            <person name="Stoeckel J."/>
            <person name="Banerjee A."/>
            <person name="Singh A."/>
            <person name="Page L."/>
            <person name="Sato H."/>
            <person name="Zhao L."/>
            <person name="Sherman L."/>
            <person name="Pakrasi H."/>
            <person name="Richardson P."/>
        </authorList>
    </citation>
    <scope>NUCLEOTIDE SEQUENCE</scope>
    <source>
        <strain evidence="1">PCC 7425</strain>
    </source>
</reference>
<protein>
    <submittedName>
        <fullName evidence="1">Uncharacterized protein</fullName>
    </submittedName>
</protein>
<accession>B8HTY3</accession>
<proteinExistence type="predicted"/>
<dbReference type="AlphaFoldDB" id="B8HTY3"/>
<dbReference type="EMBL" id="CP001344">
    <property type="protein sequence ID" value="ACL42903.1"/>
    <property type="molecule type" value="Genomic_DNA"/>
</dbReference>
<dbReference type="NCBIfam" id="TIGR03678">
    <property type="entry name" value="het_cyc_patell"/>
    <property type="match status" value="1"/>
</dbReference>
<dbReference type="HOGENOM" id="CLU_193731_1_0_3"/>
<dbReference type="KEGG" id="cyn:Cyan7425_0512"/>